<evidence type="ECO:0000256" key="1">
    <source>
        <dbReference type="ARBA" id="ARBA00010790"/>
    </source>
</evidence>
<dbReference type="GO" id="GO:0050660">
    <property type="term" value="F:flavin adenine dinucleotide binding"/>
    <property type="evidence" value="ECO:0007669"/>
    <property type="project" value="InterPro"/>
</dbReference>
<dbReference type="InterPro" id="IPR012132">
    <property type="entry name" value="GMC_OxRdtase"/>
</dbReference>
<feature type="domain" description="Glucose-methanol-choline oxidoreductase N-terminal" evidence="3">
    <location>
        <begin position="122"/>
        <end position="145"/>
    </location>
</feature>
<gene>
    <name evidence="5" type="primary">Gld_2</name>
    <name evidence="5" type="ORF">Anas_06999</name>
</gene>
<dbReference type="Pfam" id="PF00732">
    <property type="entry name" value="GMC_oxred_N"/>
    <property type="match status" value="1"/>
</dbReference>
<dbReference type="EMBL" id="SEYY01021920">
    <property type="protein sequence ID" value="KAB7495957.1"/>
    <property type="molecule type" value="Genomic_DNA"/>
</dbReference>
<dbReference type="InterPro" id="IPR036188">
    <property type="entry name" value="FAD/NAD-bd_sf"/>
</dbReference>
<comment type="similarity">
    <text evidence="1 2">Belongs to the GMC oxidoreductase family.</text>
</comment>
<sequence>MAASLARSLWYLPTLTSLFNFFPNDNSTIYSPPQEMNPSNQVFDFVIVGGGTAGSVVASRLSEDPNISVLLLEAGGPESQEAQIPAVAQYLQLSELDWQYKSIPSSTSCLAMNDNSCNLPRGKVLGGSSSINLMLYVRGNRNDFDQWETLGNNGWGFDDILKYFKKSEDNKDSTYAQNEAYHGVGGLQKIKQPSWKTRLANTFLDAGKELGYSVHDINAENQTGFMFPQAFYDKGSRFSSSRSFLMPVKHRSNLFIQLHTLVTKVILDDTHRAHKVVYERENENFTVVASKEIILCGGAFGTPHLLMLSGIGPSRHLINVGIKPLIDLPVGRNLQDHVAGQLPFVINKGLTLKRSRLESLASVYQYTLFGSGPLSTLGGVEGLAFIHTKYSNTSLNWPDIEFQFVSGNYASDSGRYIRHTINLKDEYWDSYLKPLSEVEACTIQVKLLRPRSRGFVELASSNPKEMPKIVTNYMEEQSDARTLIEGMKIAKTLANTKLGARLYNRPIKGCKDYRIHSDKYWECFLRHITLTIYHYSGTAKMGPYWDPDAVVNPELRVYGTFGLRVVDASIFPTIPSGNTNAAVMMVAEKASDMIKEFWNKNYGAFESETPERKTDSESFSKLQFFRKHFLRKQTLNKLKNKSFYPISKKAKFSFRDLYNSINFQTRDQEVAKSHNTISLSSLLKQGLKPNNKSVSGANVTNKYKNPEPWNVSYISSLIRSSKNKLENDFSVHRLLKNLWKTSPFNQTNDTLTIKEYDSNMTENALNESSIETEFELKNFTAENFTTNSTTEESNDNNWELEHEDL</sequence>
<name>A0A5N5SPR5_9CRUS</name>
<protein>
    <submittedName>
        <fullName evidence="5">Glucose dehydrogenase [FAD, quinone]</fullName>
    </submittedName>
</protein>
<keyword evidence="6" id="KW-1185">Reference proteome</keyword>
<evidence type="ECO:0000313" key="6">
    <source>
        <dbReference type="Proteomes" id="UP000326759"/>
    </source>
</evidence>
<dbReference type="PANTHER" id="PTHR11552">
    <property type="entry name" value="GLUCOSE-METHANOL-CHOLINE GMC OXIDOREDUCTASE"/>
    <property type="match status" value="1"/>
</dbReference>
<keyword evidence="2" id="KW-0285">Flavoprotein</keyword>
<accession>A0A5N5SPR5</accession>
<dbReference type="Pfam" id="PF05199">
    <property type="entry name" value="GMC_oxred_C"/>
    <property type="match status" value="1"/>
</dbReference>
<reference evidence="5 6" key="1">
    <citation type="journal article" date="2019" name="PLoS Biol.">
        <title>Sex chromosomes control vertical transmission of feminizing Wolbachia symbionts in an isopod.</title>
        <authorList>
            <person name="Becking T."/>
            <person name="Chebbi M.A."/>
            <person name="Giraud I."/>
            <person name="Moumen B."/>
            <person name="Laverre T."/>
            <person name="Caubet Y."/>
            <person name="Peccoud J."/>
            <person name="Gilbert C."/>
            <person name="Cordaux R."/>
        </authorList>
    </citation>
    <scope>NUCLEOTIDE SEQUENCE [LARGE SCALE GENOMIC DNA]</scope>
    <source>
        <strain evidence="5">ANa2</strain>
        <tissue evidence="5">Whole body excluding digestive tract and cuticle</tissue>
    </source>
</reference>
<dbReference type="SUPFAM" id="SSF51905">
    <property type="entry name" value="FAD/NAD(P)-binding domain"/>
    <property type="match status" value="1"/>
</dbReference>
<proteinExistence type="inferred from homology"/>
<dbReference type="Gene3D" id="3.30.560.10">
    <property type="entry name" value="Glucose Oxidase, domain 3"/>
    <property type="match status" value="1"/>
</dbReference>
<dbReference type="InterPro" id="IPR007867">
    <property type="entry name" value="GMC_OxRtase_C"/>
</dbReference>
<organism evidence="5 6">
    <name type="scientific">Armadillidium nasatum</name>
    <dbReference type="NCBI Taxonomy" id="96803"/>
    <lineage>
        <taxon>Eukaryota</taxon>
        <taxon>Metazoa</taxon>
        <taxon>Ecdysozoa</taxon>
        <taxon>Arthropoda</taxon>
        <taxon>Crustacea</taxon>
        <taxon>Multicrustacea</taxon>
        <taxon>Malacostraca</taxon>
        <taxon>Eumalacostraca</taxon>
        <taxon>Peracarida</taxon>
        <taxon>Isopoda</taxon>
        <taxon>Oniscidea</taxon>
        <taxon>Crinocheta</taxon>
        <taxon>Armadillidiidae</taxon>
        <taxon>Armadillidium</taxon>
    </lineage>
</organism>
<dbReference type="GO" id="GO:0016614">
    <property type="term" value="F:oxidoreductase activity, acting on CH-OH group of donors"/>
    <property type="evidence" value="ECO:0007669"/>
    <property type="project" value="InterPro"/>
</dbReference>
<evidence type="ECO:0000259" key="3">
    <source>
        <dbReference type="PROSITE" id="PS00623"/>
    </source>
</evidence>
<dbReference type="Gene3D" id="3.50.50.60">
    <property type="entry name" value="FAD/NAD(P)-binding domain"/>
    <property type="match status" value="1"/>
</dbReference>
<dbReference type="Proteomes" id="UP000326759">
    <property type="component" value="Unassembled WGS sequence"/>
</dbReference>
<dbReference type="OrthoDB" id="269227at2759"/>
<dbReference type="SUPFAM" id="SSF54373">
    <property type="entry name" value="FAD-linked reductases, C-terminal domain"/>
    <property type="match status" value="1"/>
</dbReference>
<dbReference type="PROSITE" id="PS00624">
    <property type="entry name" value="GMC_OXRED_2"/>
    <property type="match status" value="1"/>
</dbReference>
<evidence type="ECO:0000259" key="4">
    <source>
        <dbReference type="PROSITE" id="PS00624"/>
    </source>
</evidence>
<dbReference type="PANTHER" id="PTHR11552:SF227">
    <property type="entry name" value="GLUCOSE DEHYDROGENASE [FAD, QUINONE]-LIKE PROTEIN"/>
    <property type="match status" value="1"/>
</dbReference>
<dbReference type="InterPro" id="IPR000172">
    <property type="entry name" value="GMC_OxRdtase_N"/>
</dbReference>
<evidence type="ECO:0000256" key="2">
    <source>
        <dbReference type="RuleBase" id="RU003968"/>
    </source>
</evidence>
<dbReference type="AlphaFoldDB" id="A0A5N5SPR5"/>
<dbReference type="PROSITE" id="PS00623">
    <property type="entry name" value="GMC_OXRED_1"/>
    <property type="match status" value="1"/>
</dbReference>
<comment type="caution">
    <text evidence="5">The sequence shown here is derived from an EMBL/GenBank/DDBJ whole genome shotgun (WGS) entry which is preliminary data.</text>
</comment>
<keyword evidence="2" id="KW-0274">FAD</keyword>
<evidence type="ECO:0000313" key="5">
    <source>
        <dbReference type="EMBL" id="KAB7495957.1"/>
    </source>
</evidence>
<feature type="domain" description="Glucose-methanol-choline oxidoreductase N-terminal" evidence="4">
    <location>
        <begin position="298"/>
        <end position="312"/>
    </location>
</feature>